<accession>A0A2S5G8X3</accession>
<evidence type="ECO:0000313" key="2">
    <source>
        <dbReference type="EMBL" id="PPA69373.1"/>
    </source>
</evidence>
<reference evidence="2 3" key="1">
    <citation type="submission" date="2018-02" db="EMBL/GenBank/DDBJ databases">
        <title>Jeotgalibacillus proteolyticum sp. nov. a protease producing bacterium isolated from ocean sediments of Laizhou Bay.</title>
        <authorList>
            <person name="Li Y."/>
        </authorList>
    </citation>
    <scope>NUCLEOTIDE SEQUENCE [LARGE SCALE GENOMIC DNA]</scope>
    <source>
        <strain evidence="2 3">22-7</strain>
    </source>
</reference>
<name>A0A2S5G8X3_9BACL</name>
<dbReference type="InterPro" id="IPR019953">
    <property type="entry name" value="OHR"/>
</dbReference>
<dbReference type="InterPro" id="IPR036102">
    <property type="entry name" value="OsmC/Ohrsf"/>
</dbReference>
<dbReference type="PANTHER" id="PTHR33797:SF2">
    <property type="entry name" value="ORGANIC HYDROPEROXIDE RESISTANCE PROTEIN-LIKE"/>
    <property type="match status" value="1"/>
</dbReference>
<dbReference type="Gene3D" id="3.30.300.20">
    <property type="match status" value="1"/>
</dbReference>
<dbReference type="PANTHER" id="PTHR33797">
    <property type="entry name" value="ORGANIC HYDROPEROXIDE RESISTANCE PROTEIN-LIKE"/>
    <property type="match status" value="1"/>
</dbReference>
<dbReference type="RefSeq" id="WP_104059111.1">
    <property type="nucleotide sequence ID" value="NZ_PREZ01000006.1"/>
</dbReference>
<dbReference type="GO" id="GO:0006979">
    <property type="term" value="P:response to oxidative stress"/>
    <property type="evidence" value="ECO:0007669"/>
    <property type="project" value="InterPro"/>
</dbReference>
<comment type="similarity">
    <text evidence="1">Belongs to the OsmC/Ohr family.</text>
</comment>
<comment type="caution">
    <text evidence="2">The sequence shown here is derived from an EMBL/GenBank/DDBJ whole genome shotgun (WGS) entry which is preliminary data.</text>
</comment>
<dbReference type="Pfam" id="PF02566">
    <property type="entry name" value="OsmC"/>
    <property type="match status" value="1"/>
</dbReference>
<organism evidence="2 3">
    <name type="scientific">Jeotgalibacillus proteolyticus</name>
    <dbReference type="NCBI Taxonomy" id="2082395"/>
    <lineage>
        <taxon>Bacteria</taxon>
        <taxon>Bacillati</taxon>
        <taxon>Bacillota</taxon>
        <taxon>Bacilli</taxon>
        <taxon>Bacillales</taxon>
        <taxon>Caryophanaceae</taxon>
        <taxon>Jeotgalibacillus</taxon>
    </lineage>
</organism>
<dbReference type="OrthoDB" id="9797508at2"/>
<dbReference type="InterPro" id="IPR003718">
    <property type="entry name" value="OsmC/Ohr_fam"/>
</dbReference>
<keyword evidence="3" id="KW-1185">Reference proteome</keyword>
<protein>
    <submittedName>
        <fullName evidence="2">Organic hydroperoxide resistance protein</fullName>
    </submittedName>
</protein>
<sequence>MKKLFTSTATAVGGREGHVRSESGVVDVALAMPGPNASKEASNPEELFAAGYAACFDSALNMVAMMSKVEHGGSETTAHVSLNKDDRSYVLSVEMDVLVKGLDQDAAQNLVNEAHKMCPYSNATRGNVDVSFNVRTA</sequence>
<dbReference type="EMBL" id="PREZ01000006">
    <property type="protein sequence ID" value="PPA69373.1"/>
    <property type="molecule type" value="Genomic_DNA"/>
</dbReference>
<gene>
    <name evidence="2" type="ORF">C4B60_16395</name>
</gene>
<dbReference type="SUPFAM" id="SSF82784">
    <property type="entry name" value="OsmC-like"/>
    <property type="match status" value="1"/>
</dbReference>
<dbReference type="InterPro" id="IPR015946">
    <property type="entry name" value="KH_dom-like_a/b"/>
</dbReference>
<evidence type="ECO:0000313" key="3">
    <source>
        <dbReference type="Proteomes" id="UP000239047"/>
    </source>
</evidence>
<proteinExistence type="inferred from homology"/>
<evidence type="ECO:0000256" key="1">
    <source>
        <dbReference type="ARBA" id="ARBA00007378"/>
    </source>
</evidence>
<dbReference type="Gene3D" id="2.20.25.10">
    <property type="match status" value="1"/>
</dbReference>
<dbReference type="Proteomes" id="UP000239047">
    <property type="component" value="Unassembled WGS sequence"/>
</dbReference>
<dbReference type="AlphaFoldDB" id="A0A2S5G8X3"/>
<dbReference type="NCBIfam" id="TIGR03561">
    <property type="entry name" value="organ_hyd_perox"/>
    <property type="match status" value="1"/>
</dbReference>